<feature type="transmembrane region" description="Helical" evidence="1">
    <location>
        <begin position="43"/>
        <end position="63"/>
    </location>
</feature>
<dbReference type="AlphaFoldDB" id="A0AAV0DYQ0"/>
<dbReference type="EMBL" id="CAMAPF010000201">
    <property type="protein sequence ID" value="CAH9113033.1"/>
    <property type="molecule type" value="Genomic_DNA"/>
</dbReference>
<evidence type="ECO:0000313" key="2">
    <source>
        <dbReference type="EMBL" id="CAH9113033.1"/>
    </source>
</evidence>
<keyword evidence="1" id="KW-0472">Membrane</keyword>
<comment type="caution">
    <text evidence="2">The sequence shown here is derived from an EMBL/GenBank/DDBJ whole genome shotgun (WGS) entry which is preliminary data.</text>
</comment>
<keyword evidence="3" id="KW-1185">Reference proteome</keyword>
<organism evidence="2 3">
    <name type="scientific">Cuscuta epithymum</name>
    <dbReference type="NCBI Taxonomy" id="186058"/>
    <lineage>
        <taxon>Eukaryota</taxon>
        <taxon>Viridiplantae</taxon>
        <taxon>Streptophyta</taxon>
        <taxon>Embryophyta</taxon>
        <taxon>Tracheophyta</taxon>
        <taxon>Spermatophyta</taxon>
        <taxon>Magnoliopsida</taxon>
        <taxon>eudicotyledons</taxon>
        <taxon>Gunneridae</taxon>
        <taxon>Pentapetalae</taxon>
        <taxon>asterids</taxon>
        <taxon>lamiids</taxon>
        <taxon>Solanales</taxon>
        <taxon>Convolvulaceae</taxon>
        <taxon>Cuscuteae</taxon>
        <taxon>Cuscuta</taxon>
        <taxon>Cuscuta subgen. Cuscuta</taxon>
    </lineage>
</organism>
<evidence type="ECO:0000256" key="1">
    <source>
        <dbReference type="SAM" id="Phobius"/>
    </source>
</evidence>
<accession>A0AAV0DYQ0</accession>
<sequence length="123" mass="13991">MSYLNCIAWKGEGILPGKEERRGRLLDTGIGRGEGGEKLLKTLAIFIILLYFFFSSSVVIRVIRIPLIRILLLIYNCSDWSLVFYQQFSTLCTNHMTILCSKEAKGKRYIVKITQSLKSVPSV</sequence>
<evidence type="ECO:0000313" key="3">
    <source>
        <dbReference type="Proteomes" id="UP001152523"/>
    </source>
</evidence>
<gene>
    <name evidence="2" type="ORF">CEPIT_LOCUS20151</name>
</gene>
<keyword evidence="1" id="KW-0812">Transmembrane</keyword>
<name>A0AAV0DYQ0_9ASTE</name>
<keyword evidence="1" id="KW-1133">Transmembrane helix</keyword>
<proteinExistence type="predicted"/>
<reference evidence="2" key="1">
    <citation type="submission" date="2022-07" db="EMBL/GenBank/DDBJ databases">
        <authorList>
            <person name="Macas J."/>
            <person name="Novak P."/>
            <person name="Neumann P."/>
        </authorList>
    </citation>
    <scope>NUCLEOTIDE SEQUENCE</scope>
</reference>
<dbReference type="Proteomes" id="UP001152523">
    <property type="component" value="Unassembled WGS sequence"/>
</dbReference>
<protein>
    <submittedName>
        <fullName evidence="2">Uncharacterized protein</fullName>
    </submittedName>
</protein>